<evidence type="ECO:0000256" key="3">
    <source>
        <dbReference type="ARBA" id="ARBA00022989"/>
    </source>
</evidence>
<accession>S9PUZ6</accession>
<dbReference type="AlphaFoldDB" id="S9PUZ6"/>
<dbReference type="GO" id="GO:0016020">
    <property type="term" value="C:membrane"/>
    <property type="evidence" value="ECO:0007669"/>
    <property type="project" value="UniProtKB-SubCell"/>
</dbReference>
<dbReference type="InterPro" id="IPR004843">
    <property type="entry name" value="Calcineurin-like_PHP"/>
</dbReference>
<feature type="transmembrane region" description="Helical" evidence="5">
    <location>
        <begin position="401"/>
        <end position="419"/>
    </location>
</feature>
<dbReference type="GO" id="GO:0016787">
    <property type="term" value="F:hydrolase activity"/>
    <property type="evidence" value="ECO:0007669"/>
    <property type="project" value="InterPro"/>
</dbReference>
<evidence type="ECO:0000256" key="1">
    <source>
        <dbReference type="ARBA" id="ARBA00004141"/>
    </source>
</evidence>
<dbReference type="GO" id="GO:0005783">
    <property type="term" value="C:endoplasmic reticulum"/>
    <property type="evidence" value="ECO:0007669"/>
    <property type="project" value="TreeGrafter"/>
</dbReference>
<comment type="subcellular location">
    <subcellularLocation>
        <location evidence="1">Membrane</location>
        <topology evidence="1">Multi-pass membrane protein</topology>
    </subcellularLocation>
</comment>
<evidence type="ECO:0000313" key="8">
    <source>
        <dbReference type="Proteomes" id="UP000016088"/>
    </source>
</evidence>
<evidence type="ECO:0000313" key="7">
    <source>
        <dbReference type="EMBL" id="EPX71343.1"/>
    </source>
</evidence>
<dbReference type="EMBL" id="KE503208">
    <property type="protein sequence ID" value="EPX71343.1"/>
    <property type="molecule type" value="Genomic_DNA"/>
</dbReference>
<dbReference type="OMA" id="LHCMKYP"/>
<dbReference type="Proteomes" id="UP000016088">
    <property type="component" value="Unassembled WGS sequence"/>
</dbReference>
<keyword evidence="3 5" id="KW-1133">Transmembrane helix</keyword>
<keyword evidence="2 5" id="KW-0812">Transmembrane</keyword>
<feature type="domain" description="Calcineurin-like phosphoesterase" evidence="6">
    <location>
        <begin position="80"/>
        <end position="243"/>
    </location>
</feature>
<dbReference type="GO" id="GO:0006506">
    <property type="term" value="P:GPI anchor biosynthetic process"/>
    <property type="evidence" value="ECO:0007669"/>
    <property type="project" value="InterPro"/>
</dbReference>
<dbReference type="VEuPathDB" id="FungiDB:SOCG_01561"/>
<feature type="transmembrane region" description="Helical" evidence="5">
    <location>
        <begin position="340"/>
        <end position="360"/>
    </location>
</feature>
<dbReference type="Pfam" id="PF00149">
    <property type="entry name" value="Metallophos"/>
    <property type="match status" value="1"/>
</dbReference>
<evidence type="ECO:0000256" key="4">
    <source>
        <dbReference type="ARBA" id="ARBA00023136"/>
    </source>
</evidence>
<dbReference type="GeneID" id="25030541"/>
<evidence type="ECO:0000256" key="5">
    <source>
        <dbReference type="SAM" id="Phobius"/>
    </source>
</evidence>
<gene>
    <name evidence="7" type="ORF">SOCG_01561</name>
</gene>
<dbReference type="eggNOG" id="KOG3662">
    <property type="taxonomic scope" value="Eukaryota"/>
</dbReference>
<dbReference type="Gene3D" id="3.60.21.10">
    <property type="match status" value="1"/>
</dbReference>
<dbReference type="OrthoDB" id="5977743at2759"/>
<organism evidence="7 8">
    <name type="scientific">Schizosaccharomyces octosporus (strain yFS286)</name>
    <name type="common">Fission yeast</name>
    <name type="synonym">Octosporomyces octosporus</name>
    <dbReference type="NCBI Taxonomy" id="483514"/>
    <lineage>
        <taxon>Eukaryota</taxon>
        <taxon>Fungi</taxon>
        <taxon>Dikarya</taxon>
        <taxon>Ascomycota</taxon>
        <taxon>Taphrinomycotina</taxon>
        <taxon>Schizosaccharomycetes</taxon>
        <taxon>Schizosaccharomycetales</taxon>
        <taxon>Schizosaccharomycetaceae</taxon>
        <taxon>Schizosaccharomyces</taxon>
    </lineage>
</organism>
<keyword evidence="8" id="KW-1185">Reference proteome</keyword>
<name>S9PUZ6_SCHOY</name>
<dbReference type="SUPFAM" id="SSF56300">
    <property type="entry name" value="Metallo-dependent phosphatases"/>
    <property type="match status" value="1"/>
</dbReference>
<reference evidence="7 8" key="1">
    <citation type="journal article" date="2011" name="Science">
        <title>Comparative functional genomics of the fission yeasts.</title>
        <authorList>
            <person name="Rhind N."/>
            <person name="Chen Z."/>
            <person name="Yassour M."/>
            <person name="Thompson D.A."/>
            <person name="Haas B.J."/>
            <person name="Habib N."/>
            <person name="Wapinski I."/>
            <person name="Roy S."/>
            <person name="Lin M.F."/>
            <person name="Heiman D.I."/>
            <person name="Young S.K."/>
            <person name="Furuya K."/>
            <person name="Guo Y."/>
            <person name="Pidoux A."/>
            <person name="Chen H.M."/>
            <person name="Robbertse B."/>
            <person name="Goldberg J.M."/>
            <person name="Aoki K."/>
            <person name="Bayne E.H."/>
            <person name="Berlin A.M."/>
            <person name="Desjardins C.A."/>
            <person name="Dobbs E."/>
            <person name="Dukaj L."/>
            <person name="Fan L."/>
            <person name="FitzGerald M.G."/>
            <person name="French C."/>
            <person name="Gujja S."/>
            <person name="Hansen K."/>
            <person name="Keifenheim D."/>
            <person name="Levin J.Z."/>
            <person name="Mosher R.A."/>
            <person name="Mueller C.A."/>
            <person name="Pfiffner J."/>
            <person name="Priest M."/>
            <person name="Russ C."/>
            <person name="Smialowska A."/>
            <person name="Swoboda P."/>
            <person name="Sykes S.M."/>
            <person name="Vaughn M."/>
            <person name="Vengrova S."/>
            <person name="Yoder R."/>
            <person name="Zeng Q."/>
            <person name="Allshire R."/>
            <person name="Baulcombe D."/>
            <person name="Birren B.W."/>
            <person name="Brown W."/>
            <person name="Ekwall K."/>
            <person name="Kellis M."/>
            <person name="Leatherwood J."/>
            <person name="Levin H."/>
            <person name="Margalit H."/>
            <person name="Martienssen R."/>
            <person name="Nieduszynski C.A."/>
            <person name="Spatafora J.W."/>
            <person name="Friedman N."/>
            <person name="Dalgaard J.Z."/>
            <person name="Baumann P."/>
            <person name="Niki H."/>
            <person name="Regev A."/>
            <person name="Nusbaum C."/>
        </authorList>
    </citation>
    <scope>NUCLEOTIDE SEQUENCE [LARGE SCALE GENOMIC DNA]</scope>
    <source>
        <strain evidence="8">yFS286</strain>
    </source>
</reference>
<keyword evidence="4 5" id="KW-0472">Membrane</keyword>
<sequence length="420" mass="49101">MKVTLLLYYLLSFFLVYYLERTIHVRPHTKCNWSNWERWPHEAKPFHVALVADPQIVDNGTYSYPRPLLRLVQFIADQFLFRHWRYLHKKLKPDLTIIMGDLMDTGREFNRDEWKQDLERFNRIFDFNAAEHVEVYPGNHDIGFGEKTYYEKIKTFESIYGPTSRSVIAGNHTLALVDGIRLSNTLSPDVYGKPRSYLDFFNKDKESSSPAILFGHVPLYRPDGTSCGKLREQKDTISFGYGYQYQNVLSKELSEKILKDVMPIAAFAGDDHDYCEVVHSYTDDYGSVKEVPEYNVKAFAMTSGIRRPGYQLLSLYYVHEEGKAPSESYQTQLCLLPDQIAIYVFYGLCSLLLFAVVTYHTNKHFQKSGRLLPLYHTQAQNRRANPRYHYKSILHKSFKQFTFLTWPAVLFFLVLNVFSV</sequence>
<dbReference type="PANTHER" id="PTHR13315">
    <property type="entry name" value="METALLO PHOSPHOESTERASE RELATED"/>
    <property type="match status" value="1"/>
</dbReference>
<dbReference type="InterPro" id="IPR033308">
    <property type="entry name" value="PGAP5/Cdc1/Ted1"/>
</dbReference>
<dbReference type="HOGENOM" id="CLU_011607_0_0_1"/>
<evidence type="ECO:0000256" key="2">
    <source>
        <dbReference type="ARBA" id="ARBA00022692"/>
    </source>
</evidence>
<dbReference type="InterPro" id="IPR029052">
    <property type="entry name" value="Metallo-depent_PP-like"/>
</dbReference>
<proteinExistence type="predicted"/>
<protein>
    <submittedName>
        <fullName evidence="7">ER lipid phosphatase</fullName>
    </submittedName>
</protein>
<evidence type="ECO:0000259" key="6">
    <source>
        <dbReference type="Pfam" id="PF00149"/>
    </source>
</evidence>
<dbReference type="PANTHER" id="PTHR13315:SF4">
    <property type="entry name" value="METALLOPHOSPHOESTERASE, ISOFORM E"/>
    <property type="match status" value="1"/>
</dbReference>
<dbReference type="RefSeq" id="XP_013019968.1">
    <property type="nucleotide sequence ID" value="XM_013164514.1"/>
</dbReference>